<dbReference type="SUPFAM" id="SSF53335">
    <property type="entry name" value="S-adenosyl-L-methionine-dependent methyltransferases"/>
    <property type="match status" value="1"/>
</dbReference>
<evidence type="ECO:0000313" key="10">
    <source>
        <dbReference type="Proteomes" id="UP000053263"/>
    </source>
</evidence>
<gene>
    <name evidence="9" type="ORF">PLICRDRAFT_116521</name>
</gene>
<name>A0A0C9T9Z6_PLICR</name>
<evidence type="ECO:0000256" key="6">
    <source>
        <dbReference type="ARBA" id="ARBA00048612"/>
    </source>
</evidence>
<dbReference type="GO" id="GO:0032981">
    <property type="term" value="P:mitochondrial respiratory chain complex I assembly"/>
    <property type="evidence" value="ECO:0007669"/>
    <property type="project" value="TreeGrafter"/>
</dbReference>
<reference evidence="9 10" key="1">
    <citation type="submission" date="2014-06" db="EMBL/GenBank/DDBJ databases">
        <title>Evolutionary Origins and Diversification of the Mycorrhizal Mutualists.</title>
        <authorList>
            <consortium name="DOE Joint Genome Institute"/>
            <consortium name="Mycorrhizal Genomics Consortium"/>
            <person name="Kohler A."/>
            <person name="Kuo A."/>
            <person name="Nagy L.G."/>
            <person name="Floudas D."/>
            <person name="Copeland A."/>
            <person name="Barry K.W."/>
            <person name="Cichocki N."/>
            <person name="Veneault-Fourrey C."/>
            <person name="LaButti K."/>
            <person name="Lindquist E.A."/>
            <person name="Lipzen A."/>
            <person name="Lundell T."/>
            <person name="Morin E."/>
            <person name="Murat C."/>
            <person name="Riley R."/>
            <person name="Ohm R."/>
            <person name="Sun H."/>
            <person name="Tunlid A."/>
            <person name="Henrissat B."/>
            <person name="Grigoriev I.V."/>
            <person name="Hibbett D.S."/>
            <person name="Martin F."/>
        </authorList>
    </citation>
    <scope>NUCLEOTIDE SEQUENCE [LARGE SCALE GENOMIC DNA]</scope>
    <source>
        <strain evidence="9 10">FD-325 SS-3</strain>
    </source>
</reference>
<dbReference type="GO" id="GO:0035243">
    <property type="term" value="F:protein-arginine omega-N symmetric methyltransferase activity"/>
    <property type="evidence" value="ECO:0007669"/>
    <property type="project" value="UniProtKB-EC"/>
</dbReference>
<keyword evidence="5 7" id="KW-0496">Mitochondrion</keyword>
<protein>
    <recommendedName>
        <fullName evidence="7">Protein arginine methyltransferase NDUFAF7</fullName>
        <ecNumber evidence="7">2.1.1.320</ecNumber>
    </recommendedName>
</protein>
<dbReference type="PANTHER" id="PTHR12049">
    <property type="entry name" value="PROTEIN ARGININE METHYLTRANSFERASE NDUFAF7, MITOCHONDRIAL"/>
    <property type="match status" value="1"/>
</dbReference>
<dbReference type="GO" id="GO:0032259">
    <property type="term" value="P:methylation"/>
    <property type="evidence" value="ECO:0007669"/>
    <property type="project" value="UniProtKB-KW"/>
</dbReference>
<feature type="region of interest" description="Disordered" evidence="8">
    <location>
        <begin position="393"/>
        <end position="421"/>
    </location>
</feature>
<dbReference type="InterPro" id="IPR029063">
    <property type="entry name" value="SAM-dependent_MTases_sf"/>
</dbReference>
<evidence type="ECO:0000256" key="2">
    <source>
        <dbReference type="ARBA" id="ARBA00005891"/>
    </source>
</evidence>
<evidence type="ECO:0000256" key="7">
    <source>
        <dbReference type="RuleBase" id="RU364114"/>
    </source>
</evidence>
<comment type="catalytic activity">
    <reaction evidence="6 7">
        <text>L-arginyl-[protein] + 2 S-adenosyl-L-methionine = N(omega),N(omega)'-dimethyl-L-arginyl-[protein] + 2 S-adenosyl-L-homocysteine + 2 H(+)</text>
        <dbReference type="Rhea" id="RHEA:48108"/>
        <dbReference type="Rhea" id="RHEA-COMP:10532"/>
        <dbReference type="Rhea" id="RHEA-COMP:11992"/>
        <dbReference type="ChEBI" id="CHEBI:15378"/>
        <dbReference type="ChEBI" id="CHEBI:29965"/>
        <dbReference type="ChEBI" id="CHEBI:57856"/>
        <dbReference type="ChEBI" id="CHEBI:59789"/>
        <dbReference type="ChEBI" id="CHEBI:88221"/>
        <dbReference type="EC" id="2.1.1.320"/>
    </reaction>
</comment>
<dbReference type="Proteomes" id="UP000053263">
    <property type="component" value="Unassembled WGS sequence"/>
</dbReference>
<dbReference type="PANTHER" id="PTHR12049:SF7">
    <property type="entry name" value="PROTEIN ARGININE METHYLTRANSFERASE NDUFAF7, MITOCHONDRIAL"/>
    <property type="match status" value="1"/>
</dbReference>
<comment type="similarity">
    <text evidence="2 7">Belongs to the NDUFAF7 family.</text>
</comment>
<dbReference type="OrthoDB" id="438553at2759"/>
<dbReference type="InterPro" id="IPR003788">
    <property type="entry name" value="NDUFAF7"/>
</dbReference>
<evidence type="ECO:0000256" key="5">
    <source>
        <dbReference type="ARBA" id="ARBA00023128"/>
    </source>
</evidence>
<sequence length="421" mass="45967">MHDNRKATGPMSFATYMSLCLAHPTEGYYMNPTNPVFGSRGDFTTSPEISQVFGELIAIWLSSQWISVTPSRPIRLIELGPGRGTLMADMLRTLSQFPALKSALREVHLVETSPTMRAVQKEKLGSGPWSIVWHDSIEEIAKDSDAYTMLVANEFFDALPVHVIEKSAKDWREVLISASPDPTAPTIIKSADLSSTPQLALSKPTPSLASQPRLRRVLSSSPSPISQLLSASSPRFAKIPVGSRIEVSPVAYKIARKIGELLSVQGEPEPGAGGCALVVDYGGDRAYGNSFRAFKDHKIVDVFHRPGECDLTVNVDFAYLKEAVAVSAHGPILQASFLDRMGMRHRVDALKRSAHSEERKKDIEKAAQRLTDLTGMGKQYQVMGITSDGIAKGGLDDGDGAEREKHEVWPFMDPRAPPSSS</sequence>
<comment type="subcellular location">
    <subcellularLocation>
        <location evidence="1 7">Mitochondrion</location>
    </subcellularLocation>
</comment>
<proteinExistence type="inferred from homology"/>
<dbReference type="EMBL" id="KN832568">
    <property type="protein sequence ID" value="KII85108.1"/>
    <property type="molecule type" value="Genomic_DNA"/>
</dbReference>
<keyword evidence="10" id="KW-1185">Reference proteome</keyword>
<dbReference type="GO" id="GO:0005739">
    <property type="term" value="C:mitochondrion"/>
    <property type="evidence" value="ECO:0007669"/>
    <property type="project" value="UniProtKB-SubCell"/>
</dbReference>
<dbReference type="EC" id="2.1.1.320" evidence="7"/>
<dbReference type="InterPro" id="IPR038375">
    <property type="entry name" value="NDUFAF7_sf"/>
</dbReference>
<accession>A0A0C9T9Z6</accession>
<evidence type="ECO:0000256" key="4">
    <source>
        <dbReference type="ARBA" id="ARBA00022679"/>
    </source>
</evidence>
<evidence type="ECO:0000256" key="8">
    <source>
        <dbReference type="SAM" id="MobiDB-lite"/>
    </source>
</evidence>
<keyword evidence="4 7" id="KW-0808">Transferase</keyword>
<dbReference type="Gene3D" id="3.40.50.12710">
    <property type="match status" value="1"/>
</dbReference>
<evidence type="ECO:0000256" key="3">
    <source>
        <dbReference type="ARBA" id="ARBA00022603"/>
    </source>
</evidence>
<dbReference type="Pfam" id="PF02636">
    <property type="entry name" value="Methyltransf_28"/>
    <property type="match status" value="1"/>
</dbReference>
<dbReference type="AlphaFoldDB" id="A0A0C9T9Z6"/>
<keyword evidence="3 7" id="KW-0489">Methyltransferase</keyword>
<dbReference type="HOGENOM" id="CLU_024840_2_1_1"/>
<comment type="function">
    <text evidence="7">Arginine methyltransferase involved in the assembly or stability of mitochondrial NADH:ubiquinone oxidoreductase complex (complex I).</text>
</comment>
<evidence type="ECO:0000256" key="1">
    <source>
        <dbReference type="ARBA" id="ARBA00004173"/>
    </source>
</evidence>
<organism evidence="9 10">
    <name type="scientific">Plicaturopsis crispa FD-325 SS-3</name>
    <dbReference type="NCBI Taxonomy" id="944288"/>
    <lineage>
        <taxon>Eukaryota</taxon>
        <taxon>Fungi</taxon>
        <taxon>Dikarya</taxon>
        <taxon>Basidiomycota</taxon>
        <taxon>Agaricomycotina</taxon>
        <taxon>Agaricomycetes</taxon>
        <taxon>Agaricomycetidae</taxon>
        <taxon>Amylocorticiales</taxon>
        <taxon>Amylocorticiaceae</taxon>
        <taxon>Plicatura</taxon>
        <taxon>Plicaturopsis crispa</taxon>
    </lineage>
</organism>
<evidence type="ECO:0000313" key="9">
    <source>
        <dbReference type="EMBL" id="KII85108.1"/>
    </source>
</evidence>